<keyword evidence="1" id="KW-1133">Transmembrane helix</keyword>
<reference evidence="2 3" key="1">
    <citation type="submission" date="2017-12" db="EMBL/GenBank/DDBJ databases">
        <title>Phylogenetic diversity of female urinary microbiome.</title>
        <authorList>
            <person name="Thomas-White K."/>
            <person name="Wolfe A.J."/>
        </authorList>
    </citation>
    <scope>NUCLEOTIDE SEQUENCE [LARGE SCALE GENOMIC DNA]</scope>
    <source>
        <strain evidence="2 3">UMB0777</strain>
    </source>
</reference>
<keyword evidence="1" id="KW-0472">Membrane</keyword>
<organism evidence="2 3">
    <name type="scientific">Gordonia terrae</name>
    <dbReference type="NCBI Taxonomy" id="2055"/>
    <lineage>
        <taxon>Bacteria</taxon>
        <taxon>Bacillati</taxon>
        <taxon>Actinomycetota</taxon>
        <taxon>Actinomycetes</taxon>
        <taxon>Mycobacteriales</taxon>
        <taxon>Gordoniaceae</taxon>
        <taxon>Gordonia</taxon>
    </lineage>
</organism>
<comment type="caution">
    <text evidence="2">The sequence shown here is derived from an EMBL/GenBank/DDBJ whole genome shotgun (WGS) entry which is preliminary data.</text>
</comment>
<proteinExistence type="predicted"/>
<evidence type="ECO:0000256" key="1">
    <source>
        <dbReference type="SAM" id="Phobius"/>
    </source>
</evidence>
<keyword evidence="1" id="KW-0812">Transmembrane</keyword>
<gene>
    <name evidence="2" type="ORF">CYJ73_21275</name>
</gene>
<dbReference type="Proteomes" id="UP000234662">
    <property type="component" value="Unassembled WGS sequence"/>
</dbReference>
<name>A0A2I1R391_9ACTN</name>
<evidence type="ECO:0000313" key="2">
    <source>
        <dbReference type="EMBL" id="PKZ63594.1"/>
    </source>
</evidence>
<feature type="transmembrane region" description="Helical" evidence="1">
    <location>
        <begin position="78"/>
        <end position="101"/>
    </location>
</feature>
<protein>
    <submittedName>
        <fullName evidence="2">Uncharacterized protein</fullName>
    </submittedName>
</protein>
<dbReference type="AlphaFoldDB" id="A0A2I1R391"/>
<feature type="transmembrane region" description="Helical" evidence="1">
    <location>
        <begin position="21"/>
        <end position="48"/>
    </location>
</feature>
<sequence length="114" mass="12006">MADRHVDPEDGEEPSPGPPHALWILAGIIVVSIAIAVPVAAALAWPLIYLSESVLHLGCTPNTIDGQQVWVCPDGIGYAIPGIALVALLTIVGTAIGVIVLRDQLSAHRRHPRT</sequence>
<dbReference type="EMBL" id="PKJC01000023">
    <property type="protein sequence ID" value="PKZ63594.1"/>
    <property type="molecule type" value="Genomic_DNA"/>
</dbReference>
<accession>A0A2I1R391</accession>
<evidence type="ECO:0000313" key="3">
    <source>
        <dbReference type="Proteomes" id="UP000234662"/>
    </source>
</evidence>
<dbReference type="RefSeq" id="WP_101822119.1">
    <property type="nucleotide sequence ID" value="NZ_PKJC01000023.1"/>
</dbReference>